<evidence type="ECO:0000256" key="2">
    <source>
        <dbReference type="SAM" id="Phobius"/>
    </source>
</evidence>
<evidence type="ECO:0000256" key="1">
    <source>
        <dbReference type="SAM" id="MobiDB-lite"/>
    </source>
</evidence>
<feature type="transmembrane region" description="Helical" evidence="2">
    <location>
        <begin position="187"/>
        <end position="209"/>
    </location>
</feature>
<reference evidence="3" key="2">
    <citation type="submission" date="2021-04" db="EMBL/GenBank/DDBJ databases">
        <authorList>
            <person name="Gilroy R."/>
        </authorList>
    </citation>
    <scope>NUCLEOTIDE SEQUENCE</scope>
    <source>
        <strain evidence="3">CHK192-19661</strain>
    </source>
</reference>
<reference evidence="3" key="1">
    <citation type="journal article" date="2021" name="PeerJ">
        <title>Extensive microbial diversity within the chicken gut microbiome revealed by metagenomics and culture.</title>
        <authorList>
            <person name="Gilroy R."/>
            <person name="Ravi A."/>
            <person name="Getino M."/>
            <person name="Pursley I."/>
            <person name="Horton D.L."/>
            <person name="Alikhan N.F."/>
            <person name="Baker D."/>
            <person name="Gharbi K."/>
            <person name="Hall N."/>
            <person name="Watson M."/>
            <person name="Adriaenssens E.M."/>
            <person name="Foster-Nyarko E."/>
            <person name="Jarju S."/>
            <person name="Secka A."/>
            <person name="Antonio M."/>
            <person name="Oren A."/>
            <person name="Chaudhuri R.R."/>
            <person name="La Ragione R."/>
            <person name="Hildebrand F."/>
            <person name="Pallen M.J."/>
        </authorList>
    </citation>
    <scope>NUCLEOTIDE SEQUENCE</scope>
    <source>
        <strain evidence="3">CHK192-19661</strain>
    </source>
</reference>
<dbReference type="AlphaFoldDB" id="A0A9D2IIY1"/>
<feature type="transmembrane region" description="Helical" evidence="2">
    <location>
        <begin position="29"/>
        <end position="53"/>
    </location>
</feature>
<organism evidence="3 4">
    <name type="scientific">Candidatus Borkfalkia avicola</name>
    <dbReference type="NCBI Taxonomy" id="2838503"/>
    <lineage>
        <taxon>Bacteria</taxon>
        <taxon>Bacillati</taxon>
        <taxon>Bacillota</taxon>
        <taxon>Clostridia</taxon>
        <taxon>Christensenellales</taxon>
        <taxon>Christensenellaceae</taxon>
        <taxon>Candidatus Borkfalkia</taxon>
    </lineage>
</organism>
<feature type="region of interest" description="Disordered" evidence="1">
    <location>
        <begin position="236"/>
        <end position="315"/>
    </location>
</feature>
<comment type="caution">
    <text evidence="3">The sequence shown here is derived from an EMBL/GenBank/DDBJ whole genome shotgun (WGS) entry which is preliminary data.</text>
</comment>
<keyword evidence="2" id="KW-0812">Transmembrane</keyword>
<keyword evidence="2" id="KW-0472">Membrane</keyword>
<accession>A0A9D2IIY1</accession>
<feature type="compositionally biased region" description="Low complexity" evidence="1">
    <location>
        <begin position="287"/>
        <end position="296"/>
    </location>
</feature>
<keyword evidence="2" id="KW-1133">Transmembrane helix</keyword>
<dbReference type="EMBL" id="DXCF01000036">
    <property type="protein sequence ID" value="HIZ10271.1"/>
    <property type="molecule type" value="Genomic_DNA"/>
</dbReference>
<feature type="compositionally biased region" description="Basic and acidic residues" evidence="1">
    <location>
        <begin position="304"/>
        <end position="315"/>
    </location>
</feature>
<sequence>MEFLLFLEAIFTFCDPAMQYAGLNVLPVWAAFAIAGGLYAVVYAFKAIGLLVMAKKQGKTKLAWCAFIPFASTFLLGELAGELRFGSVKVKHLGIIAMVMELIYTFSGVFVIGWQANLISGGSYIVERVLNNAGDVIGYTTVFEGVLQQLQTLLNVFSVIELVFSFVQLIAFIFLNIAFFRRYAPLSYIWMVLFCAILPPVEAFLVFAYRNRKPIDFDAYMKERAERIRRAQQAQFGPYGPYGQNPYGQNPYGQNPYGQNPYGQNPYGQNPNANAPSEPDDPFGEFSSPRPQQPSQGQDGNADGSKDKNGDDFFS</sequence>
<feature type="compositionally biased region" description="Low complexity" evidence="1">
    <location>
        <begin position="236"/>
        <end position="272"/>
    </location>
</feature>
<proteinExistence type="predicted"/>
<evidence type="ECO:0000313" key="3">
    <source>
        <dbReference type="EMBL" id="HIZ10271.1"/>
    </source>
</evidence>
<evidence type="ECO:0000313" key="4">
    <source>
        <dbReference type="Proteomes" id="UP000824025"/>
    </source>
</evidence>
<feature type="transmembrane region" description="Helical" evidence="2">
    <location>
        <begin position="62"/>
        <end position="81"/>
    </location>
</feature>
<feature type="transmembrane region" description="Helical" evidence="2">
    <location>
        <begin position="93"/>
        <end position="114"/>
    </location>
</feature>
<dbReference type="Proteomes" id="UP000824025">
    <property type="component" value="Unassembled WGS sequence"/>
</dbReference>
<feature type="transmembrane region" description="Helical" evidence="2">
    <location>
        <begin position="153"/>
        <end position="175"/>
    </location>
</feature>
<name>A0A9D2IIY1_9FIRM</name>
<gene>
    <name evidence="3" type="ORF">H9726_07265</name>
</gene>
<protein>
    <submittedName>
        <fullName evidence="3">Uncharacterized protein</fullName>
    </submittedName>
</protein>